<feature type="domain" description="Phosphoribosyltransferase" evidence="6">
    <location>
        <begin position="12"/>
        <end position="155"/>
    </location>
</feature>
<dbReference type="Gene3D" id="3.40.50.2020">
    <property type="match status" value="1"/>
</dbReference>
<dbReference type="NCBIfam" id="NF003548">
    <property type="entry name" value="PRK05205.1-4"/>
    <property type="match status" value="1"/>
</dbReference>
<sequence length="181" mass="20410">MAKQEVEIMDATTMQRSLTRITHEILEKNDGVEDLVLVGIRTRGIYLAERIARNIQKFEGKEVPVGELDITLYRDDQHFAEGIDPTLNQTNIPFSFEGKHVVLVDDVLYTARTIRAGMDAIMDVERPRRITVAVLIDRGHRELPIKADYVGKNIPTALSEQISVKLQEVDGEEKVSLIKGS</sequence>
<dbReference type="STRING" id="708126.BW727_100809"/>
<keyword evidence="5" id="KW-0808">Transferase</keyword>
<dbReference type="EC" id="2.4.2.9" evidence="5"/>
<keyword evidence="3 5" id="KW-0805">Transcription regulation</keyword>
<evidence type="ECO:0000256" key="5">
    <source>
        <dbReference type="HAMAP-Rule" id="MF_01219"/>
    </source>
</evidence>
<dbReference type="NCBIfam" id="NF003549">
    <property type="entry name" value="PRK05205.1-5"/>
    <property type="match status" value="1"/>
</dbReference>
<evidence type="ECO:0000259" key="6">
    <source>
        <dbReference type="Pfam" id="PF00156"/>
    </source>
</evidence>
<dbReference type="SUPFAM" id="SSF53271">
    <property type="entry name" value="PRTase-like"/>
    <property type="match status" value="1"/>
</dbReference>
<accession>A0A1S6INS5</accession>
<gene>
    <name evidence="5 7" type="primary">pyrR</name>
    <name evidence="7" type="ORF">BW727_100809</name>
</gene>
<dbReference type="EMBL" id="CP019728">
    <property type="protein sequence ID" value="AQS53202.1"/>
    <property type="molecule type" value="Genomic_DNA"/>
</dbReference>
<keyword evidence="5" id="KW-0328">Glycosyltransferase</keyword>
<dbReference type="InterPro" id="IPR029057">
    <property type="entry name" value="PRTase-like"/>
</dbReference>
<dbReference type="CDD" id="cd06223">
    <property type="entry name" value="PRTases_typeI"/>
    <property type="match status" value="1"/>
</dbReference>
<proteinExistence type="inferred from homology"/>
<dbReference type="GO" id="GO:0006353">
    <property type="term" value="P:DNA-templated transcription termination"/>
    <property type="evidence" value="ECO:0007669"/>
    <property type="project" value="UniProtKB-UniRule"/>
</dbReference>
<name>A0A1S6INS5_9LACT</name>
<reference evidence="7 8" key="1">
    <citation type="journal article" date="2014" name="Int. J. Syst. Evol. Microbiol.">
        <title>Jeotgalibaca dankookensis gen. nov., sp. nov., a member of the family Carnobacteriaceae, isolated from seujeot (Korean traditional food).</title>
        <authorList>
            <person name="Lee D.G."/>
            <person name="Trujillo M.E."/>
            <person name="Kang H."/>
            <person name="Ahn T.Y."/>
        </authorList>
    </citation>
    <scope>NUCLEOTIDE SEQUENCE [LARGE SCALE GENOMIC DNA]</scope>
    <source>
        <strain evidence="7 8">EX-07</strain>
    </source>
</reference>
<keyword evidence="8" id="KW-1185">Reference proteome</keyword>
<dbReference type="InterPro" id="IPR023050">
    <property type="entry name" value="PyrR"/>
</dbReference>
<comment type="subunit">
    <text evidence="5">Homodimer and homohexamer; in equilibrium.</text>
</comment>
<dbReference type="InterPro" id="IPR000836">
    <property type="entry name" value="PRTase_dom"/>
</dbReference>
<evidence type="ECO:0000256" key="1">
    <source>
        <dbReference type="ARBA" id="ARBA00005565"/>
    </source>
</evidence>
<dbReference type="HAMAP" id="MF_01219">
    <property type="entry name" value="PyrR"/>
    <property type="match status" value="1"/>
</dbReference>
<dbReference type="GO" id="GO:0004845">
    <property type="term" value="F:uracil phosphoribosyltransferase activity"/>
    <property type="evidence" value="ECO:0007669"/>
    <property type="project" value="UniProtKB-UniRule"/>
</dbReference>
<keyword evidence="5" id="KW-0694">RNA-binding</keyword>
<dbReference type="FunFam" id="3.40.50.2020:FF:000020">
    <property type="entry name" value="Bifunctional protein PyrR"/>
    <property type="match status" value="1"/>
</dbReference>
<dbReference type="KEGG" id="jda:BW727_100809"/>
<dbReference type="PANTHER" id="PTHR11608">
    <property type="entry name" value="BIFUNCTIONAL PROTEIN PYRR"/>
    <property type="match status" value="1"/>
</dbReference>
<evidence type="ECO:0000256" key="4">
    <source>
        <dbReference type="ARBA" id="ARBA00023163"/>
    </source>
</evidence>
<evidence type="ECO:0000313" key="7">
    <source>
        <dbReference type="EMBL" id="AQS53202.1"/>
    </source>
</evidence>
<dbReference type="Pfam" id="PF00156">
    <property type="entry name" value="Pribosyltran"/>
    <property type="match status" value="1"/>
</dbReference>
<keyword evidence="2 5" id="KW-0806">Transcription termination</keyword>
<organism evidence="7 8">
    <name type="scientific">Jeotgalibaca dankookensis</name>
    <dbReference type="NCBI Taxonomy" id="708126"/>
    <lineage>
        <taxon>Bacteria</taxon>
        <taxon>Bacillati</taxon>
        <taxon>Bacillota</taxon>
        <taxon>Bacilli</taxon>
        <taxon>Lactobacillales</taxon>
        <taxon>Carnobacteriaceae</taxon>
        <taxon>Jeotgalibaca</taxon>
    </lineage>
</organism>
<evidence type="ECO:0000256" key="2">
    <source>
        <dbReference type="ARBA" id="ARBA00022472"/>
    </source>
</evidence>
<dbReference type="PANTHER" id="PTHR11608:SF0">
    <property type="entry name" value="BIFUNCTIONAL PROTEIN PYRR"/>
    <property type="match status" value="1"/>
</dbReference>
<dbReference type="Proteomes" id="UP000188993">
    <property type="component" value="Chromosome"/>
</dbReference>
<comment type="catalytic activity">
    <reaction evidence="5">
        <text>UMP + diphosphate = 5-phospho-alpha-D-ribose 1-diphosphate + uracil</text>
        <dbReference type="Rhea" id="RHEA:13017"/>
        <dbReference type="ChEBI" id="CHEBI:17568"/>
        <dbReference type="ChEBI" id="CHEBI:33019"/>
        <dbReference type="ChEBI" id="CHEBI:57865"/>
        <dbReference type="ChEBI" id="CHEBI:58017"/>
        <dbReference type="EC" id="2.4.2.9"/>
    </reaction>
</comment>
<dbReference type="InterPro" id="IPR050137">
    <property type="entry name" value="PyrR_bifunctional"/>
</dbReference>
<dbReference type="OrthoDB" id="9802227at2"/>
<dbReference type="AlphaFoldDB" id="A0A1S6INS5"/>
<keyword evidence="4 5" id="KW-0804">Transcription</keyword>
<feature type="short sequence motif" description="PRPP-binding" evidence="5">
    <location>
        <begin position="101"/>
        <end position="113"/>
    </location>
</feature>
<comment type="function">
    <text evidence="5">Regulates transcriptional attenuation of the pyrimidine nucleotide (pyr) operon by binding in a uridine-dependent manner to specific sites on pyr mRNA. This disrupts an antiterminator hairpin in the RNA and favors formation of a downstream transcription terminator, leading to a reduced expression of downstream genes.</text>
</comment>
<dbReference type="NCBIfam" id="NF003545">
    <property type="entry name" value="PRK05205.1-1"/>
    <property type="match status" value="1"/>
</dbReference>
<evidence type="ECO:0000256" key="3">
    <source>
        <dbReference type="ARBA" id="ARBA00023015"/>
    </source>
</evidence>
<comment type="function">
    <text evidence="5">Also displays a weak uracil phosphoribosyltransferase activity which is not physiologically significant.</text>
</comment>
<evidence type="ECO:0000313" key="8">
    <source>
        <dbReference type="Proteomes" id="UP000188993"/>
    </source>
</evidence>
<comment type="similarity">
    <text evidence="1 5">Belongs to the purine/pyrimidine phosphoribosyltransferase family. PyrR subfamily.</text>
</comment>
<protein>
    <recommendedName>
        <fullName evidence="5">Bifunctional protein PyrR</fullName>
    </recommendedName>
    <domain>
        <recommendedName>
            <fullName evidence="5">Pyrimidine operon regulatory protein</fullName>
        </recommendedName>
    </domain>
    <domain>
        <recommendedName>
            <fullName evidence="5">Uracil phosphoribosyltransferase</fullName>
            <shortName evidence="5">UPRTase</shortName>
            <ecNumber evidence="5">2.4.2.9</ecNumber>
        </recommendedName>
    </domain>
</protein>
<dbReference type="GO" id="GO:0003723">
    <property type="term" value="F:RNA binding"/>
    <property type="evidence" value="ECO:0007669"/>
    <property type="project" value="UniProtKB-UniRule"/>
</dbReference>